<protein>
    <submittedName>
        <fullName evidence="4">Diguanylate cyclase</fullName>
    </submittedName>
</protein>
<feature type="region of interest" description="Disordered" evidence="1">
    <location>
        <begin position="362"/>
        <end position="383"/>
    </location>
</feature>
<dbReference type="STRING" id="59750.AWC31_12160"/>
<keyword evidence="2" id="KW-1133">Transmembrane helix</keyword>
<evidence type="ECO:0000256" key="2">
    <source>
        <dbReference type="SAM" id="Phobius"/>
    </source>
</evidence>
<dbReference type="InterPro" id="IPR029787">
    <property type="entry name" value="Nucleotide_cyclase"/>
</dbReference>
<dbReference type="InterPro" id="IPR043128">
    <property type="entry name" value="Rev_trsase/Diguanyl_cyclase"/>
</dbReference>
<sequence>MNRSRRDYVGCTTKSITPGCGLSPFDNYYARTALLAAQGQRTRMRHIVAVTIISLGVVPLLLLGTPAGPTGVGRYLEIGVSACGLLMAWWWWRRQWPSRTQSWLVVGIGTGGIAVICTLLADPVVGLLGTAAFSLITTYAAFLHSRRVLILTWLASGIVVGYLAVRVAMTDVWLGLCGAVASMLVIVTTSAMCRMAVGLIDHDNVQHPDEIDPLTGLLNREAFDIHAATMLGSHSRHDDQYVVILAVGIDDMSLLSDMDGTHSTLHARVAVGQAMRETVRHRVPLAHVSDSEFLIADVFKTNDPSPLVNRIRIAISTTPMRLTASIGTACSPLRPLTELPAEQVVDALVDLAVKAMNQSRAAGGNQTTYAHYPTPTIGPNNQD</sequence>
<evidence type="ECO:0000313" key="4">
    <source>
        <dbReference type="EMBL" id="KWX22927.1"/>
    </source>
</evidence>
<name>A0A132PL64_9MYCO</name>
<dbReference type="SMART" id="SM00267">
    <property type="entry name" value="GGDEF"/>
    <property type="match status" value="1"/>
</dbReference>
<feature type="transmembrane region" description="Helical" evidence="2">
    <location>
        <begin position="103"/>
        <end position="121"/>
    </location>
</feature>
<dbReference type="PATRIC" id="fig|59750.3.peg.975"/>
<dbReference type="PROSITE" id="PS50887">
    <property type="entry name" value="GGDEF"/>
    <property type="match status" value="1"/>
</dbReference>
<dbReference type="AlphaFoldDB" id="A0A132PL64"/>
<feature type="transmembrane region" description="Helical" evidence="2">
    <location>
        <begin position="173"/>
        <end position="193"/>
    </location>
</feature>
<organism evidence="4 5">
    <name type="scientific">Mycolicibacterium wolinskyi</name>
    <dbReference type="NCBI Taxonomy" id="59750"/>
    <lineage>
        <taxon>Bacteria</taxon>
        <taxon>Bacillati</taxon>
        <taxon>Actinomycetota</taxon>
        <taxon>Actinomycetes</taxon>
        <taxon>Mycobacteriales</taxon>
        <taxon>Mycobacteriaceae</taxon>
        <taxon>Mycolicibacterium</taxon>
    </lineage>
</organism>
<keyword evidence="2" id="KW-0472">Membrane</keyword>
<keyword evidence="2" id="KW-0812">Transmembrane</keyword>
<comment type="caution">
    <text evidence="4">The sequence shown here is derived from an EMBL/GenBank/DDBJ whole genome shotgun (WGS) entry which is preliminary data.</text>
</comment>
<keyword evidence="5" id="KW-1185">Reference proteome</keyword>
<dbReference type="InterPro" id="IPR000160">
    <property type="entry name" value="GGDEF_dom"/>
</dbReference>
<evidence type="ECO:0000313" key="5">
    <source>
        <dbReference type="Proteomes" id="UP000070612"/>
    </source>
</evidence>
<dbReference type="Proteomes" id="UP000070612">
    <property type="component" value="Unassembled WGS sequence"/>
</dbReference>
<reference evidence="4 5" key="1">
    <citation type="submission" date="2015-07" db="EMBL/GenBank/DDBJ databases">
        <title>A draft genome sequence of Mycobacterium wolinskyi.</title>
        <authorList>
            <person name="de Man T.J."/>
            <person name="Perry K.A."/>
            <person name="Coulliette A.D."/>
            <person name="Jensen B."/>
            <person name="Toney N.C."/>
            <person name="Limbago B.M."/>
            <person name="Noble-Wang J."/>
        </authorList>
    </citation>
    <scope>NUCLEOTIDE SEQUENCE [LARGE SCALE GENOMIC DNA]</scope>
    <source>
        <strain evidence="4 5">CDC_01</strain>
    </source>
</reference>
<dbReference type="SUPFAM" id="SSF55073">
    <property type="entry name" value="Nucleotide cyclase"/>
    <property type="match status" value="1"/>
</dbReference>
<gene>
    <name evidence="4" type="ORF">AFM11_18090</name>
</gene>
<feature type="transmembrane region" description="Helical" evidence="2">
    <location>
        <begin position="47"/>
        <end position="66"/>
    </location>
</feature>
<proteinExistence type="predicted"/>
<feature type="transmembrane region" description="Helical" evidence="2">
    <location>
        <begin position="72"/>
        <end position="91"/>
    </location>
</feature>
<feature type="domain" description="GGDEF" evidence="3">
    <location>
        <begin position="240"/>
        <end position="372"/>
    </location>
</feature>
<accession>A0A132PL64</accession>
<dbReference type="EMBL" id="LGTW01000011">
    <property type="protein sequence ID" value="KWX22927.1"/>
    <property type="molecule type" value="Genomic_DNA"/>
</dbReference>
<evidence type="ECO:0000256" key="1">
    <source>
        <dbReference type="SAM" id="MobiDB-lite"/>
    </source>
</evidence>
<evidence type="ECO:0000259" key="3">
    <source>
        <dbReference type="PROSITE" id="PS50887"/>
    </source>
</evidence>
<dbReference type="Gene3D" id="3.30.70.270">
    <property type="match status" value="1"/>
</dbReference>
<feature type="transmembrane region" description="Helical" evidence="2">
    <location>
        <begin position="148"/>
        <end position="167"/>
    </location>
</feature>
<dbReference type="Pfam" id="PF00990">
    <property type="entry name" value="GGDEF"/>
    <property type="match status" value="1"/>
</dbReference>